<evidence type="ECO:0000313" key="3">
    <source>
        <dbReference type="Proteomes" id="UP000538566"/>
    </source>
</evidence>
<proteinExistence type="predicted"/>
<dbReference type="Proteomes" id="UP000538566">
    <property type="component" value="Unassembled WGS sequence"/>
</dbReference>
<evidence type="ECO:0000256" key="1">
    <source>
        <dbReference type="SAM" id="Phobius"/>
    </source>
</evidence>
<organism evidence="2 3">
    <name type="scientific">Novosphingobium taihuense</name>
    <dbReference type="NCBI Taxonomy" id="260085"/>
    <lineage>
        <taxon>Bacteria</taxon>
        <taxon>Pseudomonadati</taxon>
        <taxon>Pseudomonadota</taxon>
        <taxon>Alphaproteobacteria</taxon>
        <taxon>Sphingomonadales</taxon>
        <taxon>Sphingomonadaceae</taxon>
        <taxon>Novosphingobium</taxon>
    </lineage>
</organism>
<reference evidence="2 3" key="1">
    <citation type="submission" date="2020-08" db="EMBL/GenBank/DDBJ databases">
        <title>Genomic Encyclopedia of Type Strains, Phase IV (KMG-IV): sequencing the most valuable type-strain genomes for metagenomic binning, comparative biology and taxonomic classification.</title>
        <authorList>
            <person name="Goeker M."/>
        </authorList>
    </citation>
    <scope>NUCLEOTIDE SEQUENCE [LARGE SCALE GENOMIC DNA]</scope>
    <source>
        <strain evidence="2 3">DSM 17507</strain>
    </source>
</reference>
<dbReference type="EMBL" id="JACHOA010000012">
    <property type="protein sequence ID" value="MBB4615758.1"/>
    <property type="molecule type" value="Genomic_DNA"/>
</dbReference>
<dbReference type="AlphaFoldDB" id="A0A7W7AEX9"/>
<sequence>MTQTDMEAEVADLSDLLEGLISKPVKDELAVHFEEVASCFDRQRKRFAAQVAEVQDVTTTEAKRLRSKLNGIETALDQLSAQAADDVAVDRNQAAKQFEVLQGQFAAVLDRVVVLAGEQQAWREDVRLAMETAAIRQLSQMEQEESARRRQTRTLALLVPFAGLLGAGAVELLHLFA</sequence>
<gene>
    <name evidence="2" type="ORF">GGR37_004062</name>
</gene>
<keyword evidence="3" id="KW-1185">Reference proteome</keyword>
<feature type="transmembrane region" description="Helical" evidence="1">
    <location>
        <begin position="155"/>
        <end position="176"/>
    </location>
</feature>
<accession>A0A7W7AEX9</accession>
<dbReference type="OrthoDB" id="9980687at2"/>
<protein>
    <submittedName>
        <fullName evidence="2">Uncharacterized protein</fullName>
    </submittedName>
</protein>
<name>A0A7W7AEX9_9SPHN</name>
<keyword evidence="1" id="KW-1133">Transmembrane helix</keyword>
<keyword evidence="1" id="KW-0812">Transmembrane</keyword>
<comment type="caution">
    <text evidence="2">The sequence shown here is derived from an EMBL/GenBank/DDBJ whole genome shotgun (WGS) entry which is preliminary data.</text>
</comment>
<evidence type="ECO:0000313" key="2">
    <source>
        <dbReference type="EMBL" id="MBB4615758.1"/>
    </source>
</evidence>
<keyword evidence="1" id="KW-0472">Membrane</keyword>
<dbReference type="RefSeq" id="WP_144907943.1">
    <property type="nucleotide sequence ID" value="NZ_JACHOA010000012.1"/>
</dbReference>